<dbReference type="KEGG" id="dat:HRM2_08160"/>
<evidence type="ECO:0000256" key="6">
    <source>
        <dbReference type="ARBA" id="ARBA00022989"/>
    </source>
</evidence>
<feature type="transmembrane region" description="Helical" evidence="8">
    <location>
        <begin position="7"/>
        <end position="25"/>
    </location>
</feature>
<accession>C0QJS6</accession>
<feature type="transmembrane region" description="Helical" evidence="8">
    <location>
        <begin position="31"/>
        <end position="52"/>
    </location>
</feature>
<feature type="transmembrane region" description="Helical" evidence="8">
    <location>
        <begin position="239"/>
        <end position="258"/>
    </location>
</feature>
<dbReference type="InterPro" id="IPR004626">
    <property type="entry name" value="RarD"/>
</dbReference>
<dbReference type="eggNOG" id="COG2962">
    <property type="taxonomic scope" value="Bacteria"/>
</dbReference>
<evidence type="ECO:0000313" key="11">
    <source>
        <dbReference type="Proteomes" id="UP000000442"/>
    </source>
</evidence>
<dbReference type="OrthoDB" id="369870at2"/>
<proteinExistence type="inferred from homology"/>
<feature type="transmembrane region" description="Helical" evidence="8">
    <location>
        <begin position="209"/>
        <end position="227"/>
    </location>
</feature>
<dbReference type="PANTHER" id="PTHR22911">
    <property type="entry name" value="ACYL-MALONYL CONDENSING ENZYME-RELATED"/>
    <property type="match status" value="1"/>
</dbReference>
<evidence type="ECO:0000256" key="2">
    <source>
        <dbReference type="ARBA" id="ARBA00007362"/>
    </source>
</evidence>
<dbReference type="AlphaFoldDB" id="C0QJS6"/>
<evidence type="ECO:0000256" key="4">
    <source>
        <dbReference type="ARBA" id="ARBA00022475"/>
    </source>
</evidence>
<dbReference type="NCBIfam" id="TIGR00688">
    <property type="entry name" value="rarD"/>
    <property type="match status" value="1"/>
</dbReference>
<protein>
    <submittedName>
        <fullName evidence="10">RarD</fullName>
    </submittedName>
</protein>
<dbReference type="GO" id="GO:0005886">
    <property type="term" value="C:plasma membrane"/>
    <property type="evidence" value="ECO:0007669"/>
    <property type="project" value="UniProtKB-SubCell"/>
</dbReference>
<dbReference type="EMBL" id="CP001087">
    <property type="protein sequence ID" value="ACN13929.1"/>
    <property type="molecule type" value="Genomic_DNA"/>
</dbReference>
<feature type="domain" description="EamA" evidence="9">
    <location>
        <begin position="7"/>
        <end position="140"/>
    </location>
</feature>
<evidence type="ECO:0000259" key="9">
    <source>
        <dbReference type="Pfam" id="PF00892"/>
    </source>
</evidence>
<organism evidence="10 11">
    <name type="scientific">Desulforapulum autotrophicum (strain ATCC 43914 / DSM 3382 / VKM B-1955 / HRM2)</name>
    <name type="common">Desulfobacterium autotrophicum</name>
    <dbReference type="NCBI Taxonomy" id="177437"/>
    <lineage>
        <taxon>Bacteria</taxon>
        <taxon>Pseudomonadati</taxon>
        <taxon>Thermodesulfobacteriota</taxon>
        <taxon>Desulfobacteria</taxon>
        <taxon>Desulfobacterales</taxon>
        <taxon>Desulfobacteraceae</taxon>
        <taxon>Desulforapulum</taxon>
    </lineage>
</organism>
<feature type="transmembrane region" description="Helical" evidence="8">
    <location>
        <begin position="264"/>
        <end position="282"/>
    </location>
</feature>
<keyword evidence="4" id="KW-1003">Cell membrane</keyword>
<dbReference type="InterPro" id="IPR000620">
    <property type="entry name" value="EamA_dom"/>
</dbReference>
<evidence type="ECO:0000256" key="8">
    <source>
        <dbReference type="SAM" id="Phobius"/>
    </source>
</evidence>
<evidence type="ECO:0000256" key="5">
    <source>
        <dbReference type="ARBA" id="ARBA00022692"/>
    </source>
</evidence>
<evidence type="ECO:0000256" key="3">
    <source>
        <dbReference type="ARBA" id="ARBA00022448"/>
    </source>
</evidence>
<comment type="subcellular location">
    <subcellularLocation>
        <location evidence="1">Cell membrane</location>
        <topology evidence="1">Multi-pass membrane protein</topology>
    </subcellularLocation>
</comment>
<feature type="transmembrane region" description="Helical" evidence="8">
    <location>
        <begin position="177"/>
        <end position="194"/>
    </location>
</feature>
<keyword evidence="3" id="KW-0813">Transport</keyword>
<feature type="transmembrane region" description="Helical" evidence="8">
    <location>
        <begin position="73"/>
        <end position="90"/>
    </location>
</feature>
<dbReference type="Proteomes" id="UP000000442">
    <property type="component" value="Chromosome"/>
</dbReference>
<dbReference type="PANTHER" id="PTHR22911:SF137">
    <property type="entry name" value="SOLUTE CARRIER FAMILY 35 MEMBER G2-RELATED"/>
    <property type="match status" value="1"/>
</dbReference>
<dbReference type="HOGENOM" id="CLU_054508_1_0_7"/>
<evidence type="ECO:0000256" key="1">
    <source>
        <dbReference type="ARBA" id="ARBA00004651"/>
    </source>
</evidence>
<dbReference type="Pfam" id="PF00892">
    <property type="entry name" value="EamA"/>
    <property type="match status" value="2"/>
</dbReference>
<evidence type="ECO:0000313" key="10">
    <source>
        <dbReference type="EMBL" id="ACN13929.1"/>
    </source>
</evidence>
<keyword evidence="11" id="KW-1185">Reference proteome</keyword>
<gene>
    <name evidence="10" type="primary">rarD</name>
    <name evidence="10" type="ordered locus">HRM2_08160</name>
</gene>
<reference evidence="10 11" key="1">
    <citation type="journal article" date="2009" name="Environ. Microbiol.">
        <title>Genome sequence of Desulfobacterium autotrophicum HRM2, a marine sulfate reducer oxidizing organic carbon completely to carbon dioxide.</title>
        <authorList>
            <person name="Strittmatter A.W."/>
            <person name="Liesegang H."/>
            <person name="Rabus R."/>
            <person name="Decker I."/>
            <person name="Amann J."/>
            <person name="Andres S."/>
            <person name="Henne A."/>
            <person name="Fricke W.F."/>
            <person name="Martinez-Arias R."/>
            <person name="Bartels D."/>
            <person name="Goesmann A."/>
            <person name="Krause L."/>
            <person name="Puehler A."/>
            <person name="Klenk H.P."/>
            <person name="Richter M."/>
            <person name="Schuler M."/>
            <person name="Gloeckner F.O."/>
            <person name="Meyerdierks A."/>
            <person name="Gottschalk G."/>
            <person name="Amann R."/>
        </authorList>
    </citation>
    <scope>NUCLEOTIDE SEQUENCE [LARGE SCALE GENOMIC DNA]</scope>
    <source>
        <strain evidence="11">ATCC 43914 / DSM 3382 / HRM2</strain>
    </source>
</reference>
<dbReference type="SUPFAM" id="SSF103481">
    <property type="entry name" value="Multidrug resistance efflux transporter EmrE"/>
    <property type="match status" value="2"/>
</dbReference>
<dbReference type="RefSeq" id="WP_012663169.1">
    <property type="nucleotide sequence ID" value="NC_012108.1"/>
</dbReference>
<comment type="similarity">
    <text evidence="2">Belongs to the EamA transporter family.</text>
</comment>
<dbReference type="STRING" id="177437.HRM2_08160"/>
<evidence type="ECO:0000256" key="7">
    <source>
        <dbReference type="ARBA" id="ARBA00023136"/>
    </source>
</evidence>
<feature type="transmembrane region" description="Helical" evidence="8">
    <location>
        <begin position="102"/>
        <end position="119"/>
    </location>
</feature>
<keyword evidence="6 8" id="KW-1133">Transmembrane helix</keyword>
<name>C0QJS6_DESAH</name>
<feature type="transmembrane region" description="Helical" evidence="8">
    <location>
        <begin position="126"/>
        <end position="142"/>
    </location>
</feature>
<feature type="domain" description="EamA" evidence="9">
    <location>
        <begin position="150"/>
        <end position="280"/>
    </location>
</feature>
<feature type="transmembrane region" description="Helical" evidence="8">
    <location>
        <begin position="148"/>
        <end position="165"/>
    </location>
</feature>
<sequence length="292" mass="32792">MTQPICGILFGLAAFTSWGFLPAYWKQMQAVTPFEILCHRIVWSCIFLGIIISLQKRWGEVAGIARTPAKLRALVLSGLIIGTNWFVYIWAVNSGRVVETSLGYYINPMINVLIGFFLLGERFSRLQYIAVFFALAGVVYSLSAYGDLPLFALALAVSFAFYGYARKKIQAAPLPGLLIETMVLLVPALAYIIFKQVTMNSFFLKDPGLTLWMIGAGVVTSLPLLWFAESAKRLNLSTLGILQYLAPSIAFMLGVFVYKESFTRHNLITFTCIWMGVFLYAWESLKKSRRQL</sequence>
<keyword evidence="7 8" id="KW-0472">Membrane</keyword>
<dbReference type="InterPro" id="IPR037185">
    <property type="entry name" value="EmrE-like"/>
</dbReference>
<keyword evidence="5 8" id="KW-0812">Transmembrane</keyword>